<comment type="subcellular location">
    <subcellularLocation>
        <location evidence="2">Nucleus</location>
    </subcellularLocation>
</comment>
<dbReference type="SUPFAM" id="SSF88723">
    <property type="entry name" value="PIN domain-like"/>
    <property type="match status" value="1"/>
</dbReference>
<evidence type="ECO:0000256" key="6">
    <source>
        <dbReference type="ARBA" id="ARBA00022759"/>
    </source>
</evidence>
<feature type="region of interest" description="Disordered" evidence="13">
    <location>
        <begin position="129"/>
        <end position="153"/>
    </location>
</feature>
<evidence type="ECO:0008006" key="17">
    <source>
        <dbReference type="Google" id="ProtNLM"/>
    </source>
</evidence>
<dbReference type="PROSITE" id="PS00841">
    <property type="entry name" value="XPG_1"/>
    <property type="match status" value="1"/>
</dbReference>
<evidence type="ECO:0000256" key="13">
    <source>
        <dbReference type="SAM" id="MobiDB-lite"/>
    </source>
</evidence>
<feature type="compositionally biased region" description="Basic and acidic residues" evidence="13">
    <location>
        <begin position="1352"/>
        <end position="1369"/>
    </location>
</feature>
<feature type="domain" description="XPG N-terminal" evidence="15">
    <location>
        <begin position="1"/>
        <end position="98"/>
    </location>
</feature>
<keyword evidence="6" id="KW-0255">Endonuclease</keyword>
<evidence type="ECO:0000256" key="4">
    <source>
        <dbReference type="ARBA" id="ARBA00022722"/>
    </source>
</evidence>
<evidence type="ECO:0000259" key="14">
    <source>
        <dbReference type="SMART" id="SM00484"/>
    </source>
</evidence>
<comment type="similarity">
    <text evidence="3">Belongs to the XPG/RAD2 endonuclease family. XPG subfamily.</text>
</comment>
<feature type="region of interest" description="Disordered" evidence="13">
    <location>
        <begin position="390"/>
        <end position="409"/>
    </location>
</feature>
<feature type="region of interest" description="Disordered" evidence="13">
    <location>
        <begin position="1014"/>
        <end position="1061"/>
    </location>
</feature>
<dbReference type="SUPFAM" id="SSF47807">
    <property type="entry name" value="5' to 3' exonuclease, C-terminal subdomain"/>
    <property type="match status" value="1"/>
</dbReference>
<dbReference type="GO" id="GO:0006289">
    <property type="term" value="P:nucleotide-excision repair"/>
    <property type="evidence" value="ECO:0007669"/>
    <property type="project" value="InterPro"/>
</dbReference>
<dbReference type="PANTHER" id="PTHR16171">
    <property type="entry name" value="DNA REPAIR PROTEIN COMPLEMENTING XP-G CELLS-RELATED"/>
    <property type="match status" value="1"/>
</dbReference>
<reference evidence="16" key="1">
    <citation type="submission" date="2020-07" db="EMBL/GenBank/DDBJ databases">
        <authorList>
            <person name="Lin J."/>
        </authorList>
    </citation>
    <scope>NUCLEOTIDE SEQUENCE</scope>
</reference>
<dbReference type="GO" id="GO:0016788">
    <property type="term" value="F:hydrolase activity, acting on ester bonds"/>
    <property type="evidence" value="ECO:0007669"/>
    <property type="project" value="InterPro"/>
</dbReference>
<keyword evidence="5" id="KW-0479">Metal-binding</keyword>
<organism evidence="16">
    <name type="scientific">Ananas comosus var. bracteatus</name>
    <name type="common">red pineapple</name>
    <dbReference type="NCBI Taxonomy" id="296719"/>
    <lineage>
        <taxon>Eukaryota</taxon>
        <taxon>Viridiplantae</taxon>
        <taxon>Streptophyta</taxon>
        <taxon>Embryophyta</taxon>
        <taxon>Tracheophyta</taxon>
        <taxon>Spermatophyta</taxon>
        <taxon>Magnoliopsida</taxon>
        <taxon>Liliopsida</taxon>
        <taxon>Poales</taxon>
        <taxon>Bromeliaceae</taxon>
        <taxon>Bromelioideae</taxon>
        <taxon>Ananas</taxon>
    </lineage>
</organism>
<evidence type="ECO:0000259" key="15">
    <source>
        <dbReference type="SMART" id="SM00485"/>
    </source>
</evidence>
<feature type="compositionally biased region" description="Basic and acidic residues" evidence="13">
    <location>
        <begin position="1292"/>
        <end position="1301"/>
    </location>
</feature>
<dbReference type="Gene3D" id="1.10.150.20">
    <property type="entry name" value="5' to 3' exonuclease, C-terminal subdomain"/>
    <property type="match status" value="1"/>
</dbReference>
<evidence type="ECO:0000256" key="12">
    <source>
        <dbReference type="SAM" id="Coils"/>
    </source>
</evidence>
<feature type="region of interest" description="Disordered" evidence="13">
    <location>
        <begin position="516"/>
        <end position="541"/>
    </location>
</feature>
<dbReference type="InterPro" id="IPR029060">
    <property type="entry name" value="PIN-like_dom_sf"/>
</dbReference>
<feature type="region of interest" description="Disordered" evidence="13">
    <location>
        <begin position="1192"/>
        <end position="1301"/>
    </location>
</feature>
<dbReference type="InterPro" id="IPR006084">
    <property type="entry name" value="XPG/Rad2"/>
</dbReference>
<evidence type="ECO:0000256" key="7">
    <source>
        <dbReference type="ARBA" id="ARBA00022763"/>
    </source>
</evidence>
<sequence length="1413" mass="157663">MGVQGLWELLAPVGRRVSVETLAGKKLAIDASIWMVQFMKAMRDEKGEMVRNAHLLGFFRRICKLLFLRTKPVFVFDGATPPLKRRTIASRRRHRDAARAKIRKTAEKLLLTHLKAKRLEELAAEIKNGRAKKCDPKGKQVESGRAGESSKDRAFSAQESLDELLAASLAAEEERELTEKAEASAVSALAEEEGDYDENEEMILPLTTNNIDPAVLASLPPSMQLDLLVQMRERVMAENRQKYQKIKKVPAKFSELQIQSYLKTVAFRREIDEVQRCAAGRGLGGVQTSRIASESNREKLTTRIGKDGDADNCSVKEQNTSGFTNGSSHSKSATDAPPSGELLEDLGDVETYQDERGRVRVSRVRALGIRMTRDIQRNLDFMKEYEQENSRRGFSIDQGPSGTKRVPDVHGLFESNETNVLSSNEDNNEIISKNVHESAVEVNGSSSEPSFLRSKDTIEISFLEDQGEVKDSDDKLFLSLVSGGPASNFLSDAVHSEKSPKESDNSECIWEEAVVEEKTGTPKEDEKDGLSSLVQRGSNEEDEVDWKEALCHTTKVASDSPLQPIKVSRGLLEEEHLIEEAIRRSLEDLERQNSAADNLNLGTSSRIQSDNQSSLGFDSNDLEPFESGGKTCDSLETHSTRNMSYFIECGTSKGINIDEQGVMLDTEQAYADAQGDQQVILLANADRVDFLHATDSQSSLENISEKFQNVDISHTNNAVHAGPADCKLTWKRQSEDTKKYAGSDSGLEVPAETNGKLSYMTKSNMPEYVVSETHSSQNWDSIQPSGRINDNNYLKKNIVMDEVVVNTDLRREKSIVEDADLSRPIVGNIETEYHIDDHSEVSEAGLEEEISLLRQEQLNLGDEQRKLERNAESVSSEMFVECQELLQLFGLPYIIAPMEAEAQCAYMERKSLVDGVVTDDSDVFLFGARSVYKNIFDDRKYVETYFMKDIESELGLTREKLIRMALLLGSDYTEGVSGIGIVNAIEVVHAFPEEYGLNMFREWIESPDPSILGNLDNHSNSSSKKRTSKASKKGADATMSNAEESTFKGHDDQPSTSGNDNIMETFMSKHRNVSKNWHIPSSFPSEAVISAYTSPQIDESTDPFSWGKPDINLLRKMCWERFGWNSQKADELLVPVLNEYNKHQTQLRLEAFYMFNERFAKIRSQRIKKAVKGITGGRSSDLTDDLAQEEYSGKKLRRKKRTHKIVQSDSGSEKSGCRSGRSELSAFVSGRARGMNRARGRGSGRSQEKTNFEVNNEVSADDSSDQEEMENHTIPEAVTELHGSRRPPKQVKYAEEDHNNVSSDKIIDGSELHQAAMEQELIKREIAVGSCAKPDAMAEPSARMPEESAEPPLKEVDVSGDQQHLDKDASQQVNAQETSELEQSVSVYSSRSKGRAKHGLSAMPSLKRKRTGS</sequence>
<gene>
    <name evidence="16" type="ORF">CB5_LOCUS23741</name>
</gene>
<feature type="region of interest" description="Disordered" evidence="13">
    <location>
        <begin position="1332"/>
        <end position="1413"/>
    </location>
</feature>
<keyword evidence="11" id="KW-0539">Nucleus</keyword>
<dbReference type="PANTHER" id="PTHR16171:SF7">
    <property type="entry name" value="DNA REPAIR PROTEIN RAD2"/>
    <property type="match status" value="1"/>
</dbReference>
<feature type="compositionally biased region" description="Basic and acidic residues" evidence="13">
    <location>
        <begin position="295"/>
        <end position="309"/>
    </location>
</feature>
<dbReference type="GO" id="GO:0004520">
    <property type="term" value="F:DNA endonuclease activity"/>
    <property type="evidence" value="ECO:0007669"/>
    <property type="project" value="TreeGrafter"/>
</dbReference>
<feature type="compositionally biased region" description="Acidic residues" evidence="13">
    <location>
        <begin position="1259"/>
        <end position="1268"/>
    </location>
</feature>
<protein>
    <recommendedName>
        <fullName evidence="17">DNA repair protein UVH3</fullName>
    </recommendedName>
</protein>
<dbReference type="InterPro" id="IPR006086">
    <property type="entry name" value="XPG-I_dom"/>
</dbReference>
<dbReference type="CDD" id="cd09868">
    <property type="entry name" value="PIN_XPG_RAD2"/>
    <property type="match status" value="2"/>
</dbReference>
<dbReference type="CDD" id="cd09904">
    <property type="entry name" value="H3TH_XPG"/>
    <property type="match status" value="1"/>
</dbReference>
<keyword evidence="7" id="KW-0227">DNA damage</keyword>
<evidence type="ECO:0000256" key="2">
    <source>
        <dbReference type="ARBA" id="ARBA00004123"/>
    </source>
</evidence>
<dbReference type="PROSITE" id="PS00842">
    <property type="entry name" value="XPG_2"/>
    <property type="match status" value="1"/>
</dbReference>
<evidence type="ECO:0000256" key="3">
    <source>
        <dbReference type="ARBA" id="ARBA00005283"/>
    </source>
</evidence>
<feature type="region of interest" description="Disordered" evidence="13">
    <location>
        <begin position="285"/>
        <end position="343"/>
    </location>
</feature>
<dbReference type="GO" id="GO:0046872">
    <property type="term" value="F:metal ion binding"/>
    <property type="evidence" value="ECO:0007669"/>
    <property type="project" value="UniProtKB-KW"/>
</dbReference>
<evidence type="ECO:0000256" key="10">
    <source>
        <dbReference type="ARBA" id="ARBA00023204"/>
    </source>
</evidence>
<dbReference type="PRINTS" id="PR00066">
    <property type="entry name" value="XRODRMPGMNTG"/>
</dbReference>
<accession>A0A6V7QBV6</accession>
<evidence type="ECO:0000256" key="11">
    <source>
        <dbReference type="ARBA" id="ARBA00023242"/>
    </source>
</evidence>
<dbReference type="FunFam" id="1.10.150.20:FF:000050">
    <property type="entry name" value="DNA repair protein UVH3"/>
    <property type="match status" value="1"/>
</dbReference>
<dbReference type="Gene3D" id="3.40.50.1010">
    <property type="entry name" value="5'-nuclease"/>
    <property type="match status" value="2"/>
</dbReference>
<feature type="compositionally biased region" description="Polar residues" evidence="13">
    <location>
        <begin position="315"/>
        <end position="333"/>
    </location>
</feature>
<keyword evidence="9" id="KW-0460">Magnesium</keyword>
<keyword evidence="12" id="KW-0175">Coiled coil</keyword>
<dbReference type="SMART" id="SM00484">
    <property type="entry name" value="XPGI"/>
    <property type="match status" value="1"/>
</dbReference>
<feature type="domain" description="XPG-I" evidence="14">
    <location>
        <begin position="887"/>
        <end position="956"/>
    </location>
</feature>
<feature type="coiled-coil region" evidence="12">
    <location>
        <begin position="572"/>
        <end position="599"/>
    </location>
</feature>
<dbReference type="FunFam" id="3.40.50.1010:FF:000031">
    <property type="entry name" value="DNA repair protein UVH3"/>
    <property type="match status" value="1"/>
</dbReference>
<dbReference type="InterPro" id="IPR006085">
    <property type="entry name" value="XPG_DNA_repair_N"/>
</dbReference>
<dbReference type="GO" id="GO:0005634">
    <property type="term" value="C:nucleus"/>
    <property type="evidence" value="ECO:0007669"/>
    <property type="project" value="UniProtKB-SubCell"/>
</dbReference>
<dbReference type="InterPro" id="IPR019974">
    <property type="entry name" value="XPG_CS"/>
</dbReference>
<comment type="cofactor">
    <cofactor evidence="1">
        <name>Mg(2+)</name>
        <dbReference type="ChEBI" id="CHEBI:18420"/>
    </cofactor>
</comment>
<feature type="compositionally biased region" description="Basic residues" evidence="13">
    <location>
        <begin position="1194"/>
        <end position="1204"/>
    </location>
</feature>
<dbReference type="EMBL" id="LR862135">
    <property type="protein sequence ID" value="CAD1840530.1"/>
    <property type="molecule type" value="Genomic_DNA"/>
</dbReference>
<dbReference type="InterPro" id="IPR001044">
    <property type="entry name" value="XPG/Rad2_eukaryotes"/>
</dbReference>
<name>A0A6V7QBV6_ANACO</name>
<dbReference type="FunFam" id="3.40.50.1010:FF:000029">
    <property type="entry name" value="DNA repair protein UVH3"/>
    <property type="match status" value="1"/>
</dbReference>
<dbReference type="Pfam" id="PF00752">
    <property type="entry name" value="XPG_N"/>
    <property type="match status" value="1"/>
</dbReference>
<feature type="compositionally biased region" description="Basic and acidic residues" evidence="13">
    <location>
        <begin position="132"/>
        <end position="142"/>
    </location>
</feature>
<dbReference type="Pfam" id="PF00867">
    <property type="entry name" value="XPG_I"/>
    <property type="match status" value="1"/>
</dbReference>
<dbReference type="InterPro" id="IPR008918">
    <property type="entry name" value="HhH2"/>
</dbReference>
<dbReference type="SMART" id="SM00279">
    <property type="entry name" value="HhH2"/>
    <property type="match status" value="1"/>
</dbReference>
<proteinExistence type="inferred from homology"/>
<evidence type="ECO:0000256" key="8">
    <source>
        <dbReference type="ARBA" id="ARBA00022801"/>
    </source>
</evidence>
<keyword evidence="4" id="KW-0540">Nuclease</keyword>
<evidence type="ECO:0000256" key="9">
    <source>
        <dbReference type="ARBA" id="ARBA00022842"/>
    </source>
</evidence>
<keyword evidence="8" id="KW-0378">Hydrolase</keyword>
<feature type="compositionally biased region" description="Basic and acidic residues" evidence="13">
    <location>
        <begin position="516"/>
        <end position="529"/>
    </location>
</feature>
<feature type="compositionally biased region" description="Polar residues" evidence="13">
    <location>
        <begin position="1370"/>
        <end position="1391"/>
    </location>
</feature>
<evidence type="ECO:0000256" key="5">
    <source>
        <dbReference type="ARBA" id="ARBA00022723"/>
    </source>
</evidence>
<dbReference type="GO" id="GO:0003697">
    <property type="term" value="F:single-stranded DNA binding"/>
    <property type="evidence" value="ECO:0007669"/>
    <property type="project" value="InterPro"/>
</dbReference>
<keyword evidence="10" id="KW-0234">DNA repair</keyword>
<dbReference type="InterPro" id="IPR036279">
    <property type="entry name" value="5-3_exonuclease_C_sf"/>
</dbReference>
<feature type="compositionally biased region" description="Basic residues" evidence="13">
    <location>
        <begin position="1023"/>
        <end position="1032"/>
    </location>
</feature>
<evidence type="ECO:0000256" key="1">
    <source>
        <dbReference type="ARBA" id="ARBA00001946"/>
    </source>
</evidence>
<dbReference type="SMART" id="SM00485">
    <property type="entry name" value="XPGN"/>
    <property type="match status" value="1"/>
</dbReference>
<dbReference type="PRINTS" id="PR00853">
    <property type="entry name" value="XPGRADSUPER"/>
</dbReference>
<evidence type="ECO:0000313" key="16">
    <source>
        <dbReference type="EMBL" id="CAD1840530.1"/>
    </source>
</evidence>